<dbReference type="EMBL" id="JAJSPL020000007">
    <property type="protein sequence ID" value="KAK7745876.1"/>
    <property type="molecule type" value="Genomic_DNA"/>
</dbReference>
<sequence>MPVNRYRYPAGDGVPRQSERTASENKERAYIAASRRSDRSLEARVQSAFAASQIHKDRTGKALKVTEEIVLKEEMYEEEDDLPARYQALMNNPLFALSPRASAYAITQMGMRDVAAARFSNKDPSRLDEVNRQFAQNMALSSPFGSPAMSHIDSPVSMIPMMPTSALPSPATGPPMLARSMSMSQAEPRHMNLQLRATDVSPTATQRHQTAGQRRSYDDAFASSHSPMITSGVFSSGTGLLSPGMPPPAGHPASYNSHVQRRASAQFIPMSPVGTPPMNAAGFTTHLPANVRDLFQPQSIGRSGSCPGAQQRAFVTSLQRHSVPTTPGTPGASNVSHTTQTQFRLHGNLRQMQREKKERKRRNTQEVRESIKVEPTAFAKGKSALRTGHRTSADNAGEHAMVKTETAAAHAKQQVRTDAPRTDTVDFEYHHDEKQVLTPESTDTQDDPTTGSWIDNLQDAHFDVNNFHQAFSTFDFNLDPFNMNFDDNFDMNQFFTFPASQTENDTAQVVS</sequence>
<proteinExistence type="predicted"/>
<evidence type="ECO:0000313" key="3">
    <source>
        <dbReference type="Proteomes" id="UP001320245"/>
    </source>
</evidence>
<feature type="compositionally biased region" description="Basic and acidic residues" evidence="1">
    <location>
        <begin position="17"/>
        <end position="33"/>
    </location>
</feature>
<feature type="region of interest" description="Disordered" evidence="1">
    <location>
        <begin position="1"/>
        <end position="33"/>
    </location>
</feature>
<protein>
    <submittedName>
        <fullName evidence="2">Uncharacterized protein</fullName>
    </submittedName>
</protein>
<feature type="region of interest" description="Disordered" evidence="1">
    <location>
        <begin position="318"/>
        <end position="397"/>
    </location>
</feature>
<evidence type="ECO:0000256" key="1">
    <source>
        <dbReference type="SAM" id="MobiDB-lite"/>
    </source>
</evidence>
<evidence type="ECO:0000313" key="2">
    <source>
        <dbReference type="EMBL" id="KAK7745876.1"/>
    </source>
</evidence>
<accession>A0AAN9UF86</accession>
<gene>
    <name evidence="2" type="ORF">SLS53_002594</name>
</gene>
<reference evidence="2 3" key="1">
    <citation type="journal article" date="2023" name="PLoS ONE">
        <title>Cytospora paraplurivora sp. nov. isolated from orchards with fruit tree decline syndrome in Ontario, Canada.</title>
        <authorList>
            <person name="Ilyukhin E."/>
            <person name="Nguyen H.D.T."/>
            <person name="Castle A.J."/>
            <person name="Ellouze W."/>
        </authorList>
    </citation>
    <scope>NUCLEOTIDE SEQUENCE [LARGE SCALE GENOMIC DNA]</scope>
    <source>
        <strain evidence="2 3">FDS-564</strain>
    </source>
</reference>
<feature type="compositionally biased region" description="Basic and acidic residues" evidence="1">
    <location>
        <begin position="363"/>
        <end position="372"/>
    </location>
</feature>
<comment type="caution">
    <text evidence="2">The sequence shown here is derived from an EMBL/GenBank/DDBJ whole genome shotgun (WGS) entry which is preliminary data.</text>
</comment>
<organism evidence="2 3">
    <name type="scientific">Cytospora paraplurivora</name>
    <dbReference type="NCBI Taxonomy" id="2898453"/>
    <lineage>
        <taxon>Eukaryota</taxon>
        <taxon>Fungi</taxon>
        <taxon>Dikarya</taxon>
        <taxon>Ascomycota</taxon>
        <taxon>Pezizomycotina</taxon>
        <taxon>Sordariomycetes</taxon>
        <taxon>Sordariomycetidae</taxon>
        <taxon>Diaporthales</taxon>
        <taxon>Cytosporaceae</taxon>
        <taxon>Cytospora</taxon>
    </lineage>
</organism>
<keyword evidence="3" id="KW-1185">Reference proteome</keyword>
<feature type="compositionally biased region" description="Polar residues" evidence="1">
    <location>
        <begin position="318"/>
        <end position="343"/>
    </location>
</feature>
<name>A0AAN9UF86_9PEZI</name>
<dbReference type="Proteomes" id="UP001320245">
    <property type="component" value="Unassembled WGS sequence"/>
</dbReference>
<dbReference type="AlphaFoldDB" id="A0AAN9UF86"/>